<comment type="caution">
    <text evidence="1">The sequence shown here is derived from an EMBL/GenBank/DDBJ whole genome shotgun (WGS) entry which is preliminary data.</text>
</comment>
<keyword evidence="2" id="KW-1185">Reference proteome</keyword>
<dbReference type="AlphaFoldDB" id="A0A964FGY7"/>
<sequence length="222" mass="25381">MTDHTDNNNFFFGEIIGAPLVQDSGEKRNLTFKEILLLLELATEGMTVYQLSRTGKFKSEANIYKMLSKIYDKYFIPKNSGEHRKDRLLAAIKSDSAVFKENLLADYQKEKLKDRVVKEVGENLSDLVKDNLCSSSQLPYADWQNLQQDIRNFTSSSILDIYEKRDITLTISELQEMTQCCIDSLSSSCNYDSSSSSNDIHYQRIVAKITQVQEEDDGKITN</sequence>
<reference evidence="1" key="1">
    <citation type="journal article" date="2021" name="Antonie Van Leeuwenhoek">
        <title>Draft genome and description of Waterburya agarophytonicola gen. nov. sp. nov. (Pleurocapsales, Cyanobacteria): a seaweed symbiont.</title>
        <authorList>
            <person name="Bonthond G."/>
            <person name="Shalygin S."/>
            <person name="Bayer T."/>
            <person name="Weinberger F."/>
        </authorList>
    </citation>
    <scope>NUCLEOTIDE SEQUENCE</scope>
    <source>
        <strain evidence="1">KI4</strain>
    </source>
</reference>
<protein>
    <submittedName>
        <fullName evidence="1">Uncharacterized protein</fullName>
    </submittedName>
</protein>
<evidence type="ECO:0000313" key="1">
    <source>
        <dbReference type="EMBL" id="MCC0179455.1"/>
    </source>
</evidence>
<evidence type="ECO:0000313" key="2">
    <source>
        <dbReference type="Proteomes" id="UP000729733"/>
    </source>
</evidence>
<dbReference type="RefSeq" id="WP_229642557.1">
    <property type="nucleotide sequence ID" value="NZ_JADWDC010000085.1"/>
</dbReference>
<name>A0A964FGY7_9CYAN</name>
<accession>A0A964FGY7</accession>
<organism evidence="1 2">
    <name type="scientific">Waterburya agarophytonicola KI4</name>
    <dbReference type="NCBI Taxonomy" id="2874699"/>
    <lineage>
        <taxon>Bacteria</taxon>
        <taxon>Bacillati</taxon>
        <taxon>Cyanobacteriota</taxon>
        <taxon>Cyanophyceae</taxon>
        <taxon>Pleurocapsales</taxon>
        <taxon>Hyellaceae</taxon>
        <taxon>Waterburya</taxon>
        <taxon>Waterburya agarophytonicola</taxon>
    </lineage>
</organism>
<proteinExistence type="predicted"/>
<gene>
    <name evidence="1" type="ORF">I4641_21070</name>
</gene>
<dbReference type="Proteomes" id="UP000729733">
    <property type="component" value="Unassembled WGS sequence"/>
</dbReference>
<dbReference type="EMBL" id="JADWDC010000085">
    <property type="protein sequence ID" value="MCC0179455.1"/>
    <property type="molecule type" value="Genomic_DNA"/>
</dbReference>